<protein>
    <submittedName>
        <fullName evidence="2">Uncharacterized protein</fullName>
    </submittedName>
</protein>
<keyword evidence="1" id="KW-0472">Membrane</keyword>
<evidence type="ECO:0000313" key="2">
    <source>
        <dbReference type="EMBL" id="KAH3728820.1"/>
    </source>
</evidence>
<evidence type="ECO:0000256" key="1">
    <source>
        <dbReference type="SAM" id="Phobius"/>
    </source>
</evidence>
<proteinExistence type="predicted"/>
<dbReference type="AlphaFoldDB" id="A0A9D4CNR2"/>
<dbReference type="EMBL" id="JAIWYP010000012">
    <property type="protein sequence ID" value="KAH3728820.1"/>
    <property type="molecule type" value="Genomic_DNA"/>
</dbReference>
<organism evidence="2 3">
    <name type="scientific">Dreissena polymorpha</name>
    <name type="common">Zebra mussel</name>
    <name type="synonym">Mytilus polymorpha</name>
    <dbReference type="NCBI Taxonomy" id="45954"/>
    <lineage>
        <taxon>Eukaryota</taxon>
        <taxon>Metazoa</taxon>
        <taxon>Spiralia</taxon>
        <taxon>Lophotrochozoa</taxon>
        <taxon>Mollusca</taxon>
        <taxon>Bivalvia</taxon>
        <taxon>Autobranchia</taxon>
        <taxon>Heteroconchia</taxon>
        <taxon>Euheterodonta</taxon>
        <taxon>Imparidentia</taxon>
        <taxon>Neoheterodontei</taxon>
        <taxon>Myida</taxon>
        <taxon>Dreissenoidea</taxon>
        <taxon>Dreissenidae</taxon>
        <taxon>Dreissena</taxon>
    </lineage>
</organism>
<dbReference type="Proteomes" id="UP000828390">
    <property type="component" value="Unassembled WGS sequence"/>
</dbReference>
<gene>
    <name evidence="2" type="ORF">DPMN_054782</name>
</gene>
<keyword evidence="3" id="KW-1185">Reference proteome</keyword>
<accession>A0A9D4CNR2</accession>
<reference evidence="2" key="2">
    <citation type="submission" date="2020-11" db="EMBL/GenBank/DDBJ databases">
        <authorList>
            <person name="McCartney M.A."/>
            <person name="Auch B."/>
            <person name="Kono T."/>
            <person name="Mallez S."/>
            <person name="Becker A."/>
            <person name="Gohl D.M."/>
            <person name="Silverstein K.A.T."/>
            <person name="Koren S."/>
            <person name="Bechman K.B."/>
            <person name="Herman A."/>
            <person name="Abrahante J.E."/>
            <person name="Garbe J."/>
        </authorList>
    </citation>
    <scope>NUCLEOTIDE SEQUENCE</scope>
    <source>
        <strain evidence="2">Duluth1</strain>
        <tissue evidence="2">Whole animal</tissue>
    </source>
</reference>
<evidence type="ECO:0000313" key="3">
    <source>
        <dbReference type="Proteomes" id="UP000828390"/>
    </source>
</evidence>
<keyword evidence="1" id="KW-0812">Transmembrane</keyword>
<sequence length="164" mass="18432">MPHYFLQTIQTCTFDGNRFEMGQAVELKPNYVASEENLFRLAIALIRIAKSVHTQQIGIGVGCKADRLYFDVRPIADENDFVVEVWDSGNTPLFNRLKLIQDMIVQGMLDYALFSLSYLAALGENRALCMCVKCRPRLIIDVGVVLFVLIKCLLSVLAESVVPD</sequence>
<reference evidence="2" key="1">
    <citation type="journal article" date="2019" name="bioRxiv">
        <title>The Genome of the Zebra Mussel, Dreissena polymorpha: A Resource for Invasive Species Research.</title>
        <authorList>
            <person name="McCartney M.A."/>
            <person name="Auch B."/>
            <person name="Kono T."/>
            <person name="Mallez S."/>
            <person name="Zhang Y."/>
            <person name="Obille A."/>
            <person name="Becker A."/>
            <person name="Abrahante J.E."/>
            <person name="Garbe J."/>
            <person name="Badalamenti J.P."/>
            <person name="Herman A."/>
            <person name="Mangelson H."/>
            <person name="Liachko I."/>
            <person name="Sullivan S."/>
            <person name="Sone E.D."/>
            <person name="Koren S."/>
            <person name="Silverstein K.A.T."/>
            <person name="Beckman K.B."/>
            <person name="Gohl D.M."/>
        </authorList>
    </citation>
    <scope>NUCLEOTIDE SEQUENCE</scope>
    <source>
        <strain evidence="2">Duluth1</strain>
        <tissue evidence="2">Whole animal</tissue>
    </source>
</reference>
<feature type="transmembrane region" description="Helical" evidence="1">
    <location>
        <begin position="138"/>
        <end position="158"/>
    </location>
</feature>
<name>A0A9D4CNR2_DREPO</name>
<keyword evidence="1" id="KW-1133">Transmembrane helix</keyword>
<comment type="caution">
    <text evidence="2">The sequence shown here is derived from an EMBL/GenBank/DDBJ whole genome shotgun (WGS) entry which is preliminary data.</text>
</comment>